<dbReference type="AlphaFoldDB" id="A0A8J7WQ56"/>
<reference evidence="1" key="1">
    <citation type="submission" date="2021-04" db="EMBL/GenBank/DDBJ databases">
        <title>Genome based classification of Actinospica acidithermotolerans sp. nov., an actinobacterium isolated from an Indonesian hot spring.</title>
        <authorList>
            <person name="Kusuma A.B."/>
            <person name="Putra K.E."/>
            <person name="Nafisah S."/>
            <person name="Loh J."/>
            <person name="Nouioui I."/>
            <person name="Goodfellow M."/>
        </authorList>
    </citation>
    <scope>NUCLEOTIDE SEQUENCE</scope>
    <source>
        <strain evidence="1">DSM 45618</strain>
    </source>
</reference>
<evidence type="ECO:0000313" key="2">
    <source>
        <dbReference type="Proteomes" id="UP000677913"/>
    </source>
</evidence>
<gene>
    <name evidence="1" type="ORF">KGA66_26580</name>
</gene>
<evidence type="ECO:0000313" key="1">
    <source>
        <dbReference type="EMBL" id="MBS2966631.1"/>
    </source>
</evidence>
<sequence>MGRGNGPKRPQVRIARTDCFFCGRTGKMTEEHVLPDWLNNLGYGGQGFREYIRERPDVRIVQNGGPFSKTLKLACRACNTQWMSGMETDAKPVLLRLFNAGGRQAPLERPEQITLARWGFKTAAVLSQVVRPGGNFPLEHRLGFHDQDRIPDQAYVRIGTASITQQPLGIQLGEAQFLPREMTATIDDRPTTTFGLYFARFRLLNVVFEVIGHTAPPTLEVAVDGDRALGLALLPLWPSKFETLWWPPTKSLDEIGGLDGLAQVPLVGIPTLNPGPGARP</sequence>
<keyword evidence="2" id="KW-1185">Reference proteome</keyword>
<dbReference type="EMBL" id="JAGSXH010000172">
    <property type="protein sequence ID" value="MBS2966631.1"/>
    <property type="molecule type" value="Genomic_DNA"/>
</dbReference>
<accession>A0A8J7WQ56</accession>
<organism evidence="1 2">
    <name type="scientific">Actinocrinis puniceicyclus</name>
    <dbReference type="NCBI Taxonomy" id="977794"/>
    <lineage>
        <taxon>Bacteria</taxon>
        <taxon>Bacillati</taxon>
        <taxon>Actinomycetota</taxon>
        <taxon>Actinomycetes</taxon>
        <taxon>Catenulisporales</taxon>
        <taxon>Actinospicaceae</taxon>
        <taxon>Actinocrinis</taxon>
    </lineage>
</organism>
<evidence type="ECO:0008006" key="3">
    <source>
        <dbReference type="Google" id="ProtNLM"/>
    </source>
</evidence>
<protein>
    <recommendedName>
        <fullName evidence="3">HNH endonuclease</fullName>
    </recommendedName>
</protein>
<comment type="caution">
    <text evidence="1">The sequence shown here is derived from an EMBL/GenBank/DDBJ whole genome shotgun (WGS) entry which is preliminary data.</text>
</comment>
<proteinExistence type="predicted"/>
<dbReference type="Proteomes" id="UP000677913">
    <property type="component" value="Unassembled WGS sequence"/>
</dbReference>
<name>A0A8J7WQ56_9ACTN</name>
<dbReference type="RefSeq" id="WP_211471894.1">
    <property type="nucleotide sequence ID" value="NZ_JAGSXH010000172.1"/>
</dbReference>